<dbReference type="Proteomes" id="UP000465112">
    <property type="component" value="Chromosome 15"/>
</dbReference>
<evidence type="ECO:0000259" key="2">
    <source>
        <dbReference type="PROSITE" id="PS50966"/>
    </source>
</evidence>
<reference evidence="3 4" key="1">
    <citation type="submission" date="2019-06" db="EMBL/GenBank/DDBJ databases">
        <title>A chromosome-scale genome assembly of the European perch, Perca fluviatilis.</title>
        <authorList>
            <person name="Roques C."/>
            <person name="Zahm M."/>
            <person name="Cabau C."/>
            <person name="Klopp C."/>
            <person name="Bouchez O."/>
            <person name="Donnadieu C."/>
            <person name="Kuhl H."/>
            <person name="Gislard M."/>
            <person name="Guendouz S."/>
            <person name="Journot L."/>
            <person name="Haffray P."/>
            <person name="Bestin A."/>
            <person name="Morvezen R."/>
            <person name="Feron R."/>
            <person name="Wen M."/>
            <person name="Jouanno E."/>
            <person name="Herpin A."/>
            <person name="Schartl M."/>
            <person name="Postlethwait J."/>
            <person name="Schaerlinger B."/>
            <person name="Chardard D."/>
            <person name="Lecocq T."/>
            <person name="Poncet C."/>
            <person name="Jaffrelo L."/>
            <person name="Lampietro C."/>
            <person name="Guiguen Y."/>
        </authorList>
    </citation>
    <scope>NUCLEOTIDE SEQUENCE [LARGE SCALE GENOMIC DNA]</scope>
    <source>
        <tissue evidence="3">Blood</tissue>
    </source>
</reference>
<dbReference type="AlphaFoldDB" id="A0A6A5DYF4"/>
<evidence type="ECO:0000313" key="4">
    <source>
        <dbReference type="Proteomes" id="UP000465112"/>
    </source>
</evidence>
<dbReference type="PROSITE" id="PS50966">
    <property type="entry name" value="ZF_SWIM"/>
    <property type="match status" value="1"/>
</dbReference>
<dbReference type="EMBL" id="VHII01000015">
    <property type="protein sequence ID" value="KAF1380231.1"/>
    <property type="molecule type" value="Genomic_DNA"/>
</dbReference>
<dbReference type="InterPro" id="IPR019080">
    <property type="entry name" value="YqaJ_viral_recombinase"/>
</dbReference>
<keyword evidence="4" id="KW-1185">Reference proteome</keyword>
<evidence type="ECO:0000313" key="3">
    <source>
        <dbReference type="EMBL" id="KAF1380231.1"/>
    </source>
</evidence>
<dbReference type="GO" id="GO:0008270">
    <property type="term" value="F:zinc ion binding"/>
    <property type="evidence" value="ECO:0007669"/>
    <property type="project" value="UniProtKB-KW"/>
</dbReference>
<dbReference type="PANTHER" id="PTHR46609:SF7">
    <property type="match status" value="1"/>
</dbReference>
<evidence type="ECO:0000256" key="1">
    <source>
        <dbReference type="PROSITE-ProRule" id="PRU00325"/>
    </source>
</evidence>
<feature type="domain" description="SWIM-type" evidence="2">
    <location>
        <begin position="28"/>
        <end position="61"/>
    </location>
</feature>
<keyword evidence="1" id="KW-0863">Zinc-finger</keyword>
<sequence>MDDYNPLQSGQGIQFLFRELHLRLRRLFSKLMQPNFKKPSCSCTAGKVLCNHLVALLFQSAHYSMLQVRAVPPPVACTSSLQTWHRPRTKGIHAEPVQDLVVRRPKPSARSVCKSTLYQAYTGSLPDPQVLSLGEGLKNLRPQPLISSVLHGLSQLSMVDSRFGPVPRGSPLSYQCPPVVKRGNYVQHPGAPTFPKLPLEGSTFPTTFPNVDPNSQQFLHLDSLTVTHEMAAEREEQTREQSECPLWQALRKPRVTASRFYEVSHVKGPSSGQTLAGRILKGVHQTPAMKRGLEREPQVLEQYSKHFNVNVSRCGFVIHPDAPHIGASPDVRVYDPSAIPCFGLAEVKCPDISSISEAGHVKIVNGQAKLKQNHKYHWQVQGQLAVTGLSWCDFITDTEGDLTVERVWRDDEMIKEMKKKVDLYFFGTYMNVYLQQKVK</sequence>
<name>A0A6A5DYF4_PERFL</name>
<keyword evidence="1" id="KW-0479">Metal-binding</keyword>
<accession>A0A6A5DYF4</accession>
<keyword evidence="1" id="KW-0862">Zinc</keyword>
<dbReference type="CDD" id="cd22343">
    <property type="entry name" value="PDDEXK_lambda_exonuclease-like"/>
    <property type="match status" value="1"/>
</dbReference>
<organism evidence="3 4">
    <name type="scientific">Perca fluviatilis</name>
    <name type="common">European perch</name>
    <dbReference type="NCBI Taxonomy" id="8168"/>
    <lineage>
        <taxon>Eukaryota</taxon>
        <taxon>Metazoa</taxon>
        <taxon>Chordata</taxon>
        <taxon>Craniata</taxon>
        <taxon>Vertebrata</taxon>
        <taxon>Euteleostomi</taxon>
        <taxon>Actinopterygii</taxon>
        <taxon>Neopterygii</taxon>
        <taxon>Teleostei</taxon>
        <taxon>Neoteleostei</taxon>
        <taxon>Acanthomorphata</taxon>
        <taxon>Eupercaria</taxon>
        <taxon>Perciformes</taxon>
        <taxon>Percoidei</taxon>
        <taxon>Percidae</taxon>
        <taxon>Percinae</taxon>
        <taxon>Perca</taxon>
    </lineage>
</organism>
<protein>
    <recommendedName>
        <fullName evidence="2">SWIM-type domain-containing protein</fullName>
    </recommendedName>
</protein>
<dbReference type="PANTHER" id="PTHR46609">
    <property type="entry name" value="EXONUCLEASE, PHAGE-TYPE/RECB, C-TERMINAL DOMAIN-CONTAINING PROTEIN"/>
    <property type="match status" value="1"/>
</dbReference>
<dbReference type="SUPFAM" id="SSF52980">
    <property type="entry name" value="Restriction endonuclease-like"/>
    <property type="match status" value="1"/>
</dbReference>
<dbReference type="InterPro" id="IPR007527">
    <property type="entry name" value="Znf_SWIM"/>
</dbReference>
<dbReference type="InterPro" id="IPR011335">
    <property type="entry name" value="Restrct_endonuc-II-like"/>
</dbReference>
<proteinExistence type="predicted"/>
<dbReference type="GO" id="GO:0006281">
    <property type="term" value="P:DNA repair"/>
    <property type="evidence" value="ECO:0007669"/>
    <property type="project" value="UniProtKB-ARBA"/>
</dbReference>
<dbReference type="Pfam" id="PF09588">
    <property type="entry name" value="YqaJ"/>
    <property type="match status" value="1"/>
</dbReference>
<dbReference type="InterPro" id="IPR011604">
    <property type="entry name" value="PDDEXK-like_dom_sf"/>
</dbReference>
<gene>
    <name evidence="3" type="ORF">PFLUV_G00184690</name>
</gene>
<dbReference type="InterPro" id="IPR051703">
    <property type="entry name" value="NF-kappa-B_Signaling_Reg"/>
</dbReference>
<comment type="caution">
    <text evidence="3">The sequence shown here is derived from an EMBL/GenBank/DDBJ whole genome shotgun (WGS) entry which is preliminary data.</text>
</comment>
<dbReference type="Gene3D" id="3.90.320.10">
    <property type="match status" value="1"/>
</dbReference>